<comment type="caution">
    <text evidence="3">The sequence shown here is derived from an EMBL/GenBank/DDBJ whole genome shotgun (WGS) entry which is preliminary data.</text>
</comment>
<organism evidence="3 4">
    <name type="scientific">Colletotrichum navitas</name>
    <dbReference type="NCBI Taxonomy" id="681940"/>
    <lineage>
        <taxon>Eukaryota</taxon>
        <taxon>Fungi</taxon>
        <taxon>Dikarya</taxon>
        <taxon>Ascomycota</taxon>
        <taxon>Pezizomycotina</taxon>
        <taxon>Sordariomycetes</taxon>
        <taxon>Hypocreomycetidae</taxon>
        <taxon>Glomerellales</taxon>
        <taxon>Glomerellaceae</taxon>
        <taxon>Colletotrichum</taxon>
        <taxon>Colletotrichum graminicola species complex</taxon>
    </lineage>
</organism>
<keyword evidence="2" id="KW-0472">Membrane</keyword>
<sequence length="363" mass="39263">MIIYPNKRPPDRLTGQAAEKLWLVTEMPRFRSLALLVCLFHFPSISVKDQPGLSCFPFACFFLFTGHSQGETCYSYSGLAWPNQKLCEGSNACCGVKEDCMPNRLCKSQNLRDNILVRGPCLSTPWDRSNCAQICAFNETTINTGFVTNVFPRVEDCGNNAYCCMQGSESCCDSSARKVFLDDNGILLSSAPSQTTSSSVVSSMEATSTTASSSETLSAEMWGVPKCGCFDLSATITSAPTQDPADGSDSGGNEALALKVGLGVGIPFAAMVVGLATWLITRKLRKKDGNVSEQAASSAYAPDEGYDGYLKGSTYRSSPYASYRDSSLSRLNEMHEMPGRPDEGWDGTPRELAGSEVRDGRNR</sequence>
<name>A0AAD8PKY8_9PEZI</name>
<dbReference type="EMBL" id="JAHLJV010000126">
    <property type="protein sequence ID" value="KAK1569666.1"/>
    <property type="molecule type" value="Genomic_DNA"/>
</dbReference>
<dbReference type="GeneID" id="85446860"/>
<protein>
    <submittedName>
        <fullName evidence="3">Uncharacterized protein</fullName>
    </submittedName>
</protein>
<evidence type="ECO:0000256" key="2">
    <source>
        <dbReference type="SAM" id="Phobius"/>
    </source>
</evidence>
<feature type="transmembrane region" description="Helical" evidence="2">
    <location>
        <begin position="260"/>
        <end position="280"/>
    </location>
</feature>
<reference evidence="3" key="1">
    <citation type="submission" date="2021-06" db="EMBL/GenBank/DDBJ databases">
        <title>Comparative genomics, transcriptomics and evolutionary studies reveal genomic signatures of adaptation to plant cell wall in hemibiotrophic fungi.</title>
        <authorList>
            <consortium name="DOE Joint Genome Institute"/>
            <person name="Baroncelli R."/>
            <person name="Diaz J.F."/>
            <person name="Benocci T."/>
            <person name="Peng M."/>
            <person name="Battaglia E."/>
            <person name="Haridas S."/>
            <person name="Andreopoulos W."/>
            <person name="Labutti K."/>
            <person name="Pangilinan J."/>
            <person name="Floch G.L."/>
            <person name="Makela M.R."/>
            <person name="Henrissat B."/>
            <person name="Grigoriev I.V."/>
            <person name="Crouch J.A."/>
            <person name="De Vries R.P."/>
            <person name="Sukno S.A."/>
            <person name="Thon M.R."/>
        </authorList>
    </citation>
    <scope>NUCLEOTIDE SEQUENCE</scope>
    <source>
        <strain evidence="3">CBS 125086</strain>
    </source>
</reference>
<dbReference type="AlphaFoldDB" id="A0AAD8PKY8"/>
<dbReference type="RefSeq" id="XP_060407875.1">
    <property type="nucleotide sequence ID" value="XM_060562620.1"/>
</dbReference>
<proteinExistence type="predicted"/>
<feature type="region of interest" description="Disordered" evidence="1">
    <location>
        <begin position="318"/>
        <end position="363"/>
    </location>
</feature>
<evidence type="ECO:0000313" key="3">
    <source>
        <dbReference type="EMBL" id="KAK1569666.1"/>
    </source>
</evidence>
<dbReference type="Proteomes" id="UP001230504">
    <property type="component" value="Unassembled WGS sequence"/>
</dbReference>
<feature type="compositionally biased region" description="Basic and acidic residues" evidence="1">
    <location>
        <begin position="332"/>
        <end position="343"/>
    </location>
</feature>
<evidence type="ECO:0000256" key="1">
    <source>
        <dbReference type="SAM" id="MobiDB-lite"/>
    </source>
</evidence>
<evidence type="ECO:0000313" key="4">
    <source>
        <dbReference type="Proteomes" id="UP001230504"/>
    </source>
</evidence>
<keyword evidence="2" id="KW-1133">Transmembrane helix</keyword>
<gene>
    <name evidence="3" type="ORF">LY79DRAFT_653846</name>
</gene>
<keyword evidence="4" id="KW-1185">Reference proteome</keyword>
<keyword evidence="2" id="KW-0812">Transmembrane</keyword>
<accession>A0AAD8PKY8</accession>
<feature type="compositionally biased region" description="Polar residues" evidence="1">
    <location>
        <begin position="318"/>
        <end position="330"/>
    </location>
</feature>